<dbReference type="InterPro" id="IPR011010">
    <property type="entry name" value="DNA_brk_join_enz"/>
</dbReference>
<dbReference type="Proteomes" id="UP000285060">
    <property type="component" value="Unassembled WGS sequence"/>
</dbReference>
<evidence type="ECO:0000313" key="4">
    <source>
        <dbReference type="Proteomes" id="UP000285060"/>
    </source>
</evidence>
<dbReference type="VEuPathDB" id="FungiDB:H310_03554"/>
<accession>A0A3R7CYC7</accession>
<comment type="caution">
    <text evidence="3">The sequence shown here is derived from an EMBL/GenBank/DDBJ whole genome shotgun (WGS) entry which is preliminary data.</text>
</comment>
<reference evidence="3 4" key="1">
    <citation type="submission" date="2018-08" db="EMBL/GenBank/DDBJ databases">
        <title>Aphanomyces genome sequencing and annotation.</title>
        <authorList>
            <person name="Minardi D."/>
            <person name="Oidtmann B."/>
            <person name="Van Der Giezen M."/>
            <person name="Studholme D.J."/>
        </authorList>
    </citation>
    <scope>NUCLEOTIDE SEQUENCE [LARGE SCALE GENOMIC DNA]</scope>
    <source>
        <strain evidence="3 4">NJM0002</strain>
    </source>
</reference>
<dbReference type="GO" id="GO:0006310">
    <property type="term" value="P:DNA recombination"/>
    <property type="evidence" value="ECO:0007669"/>
    <property type="project" value="UniProtKB-KW"/>
</dbReference>
<keyword evidence="4" id="KW-1185">Reference proteome</keyword>
<dbReference type="VEuPathDB" id="FungiDB:H310_03556"/>
<dbReference type="SUPFAM" id="SSF56349">
    <property type="entry name" value="DNA breaking-rejoining enzymes"/>
    <property type="match status" value="1"/>
</dbReference>
<proteinExistence type="predicted"/>
<keyword evidence="1" id="KW-0233">DNA recombination</keyword>
<evidence type="ECO:0000256" key="2">
    <source>
        <dbReference type="SAM" id="MobiDB-lite"/>
    </source>
</evidence>
<organism evidence="3 4">
    <name type="scientific">Aphanomyces invadans</name>
    <dbReference type="NCBI Taxonomy" id="157072"/>
    <lineage>
        <taxon>Eukaryota</taxon>
        <taxon>Sar</taxon>
        <taxon>Stramenopiles</taxon>
        <taxon>Oomycota</taxon>
        <taxon>Saprolegniomycetes</taxon>
        <taxon>Saprolegniales</taxon>
        <taxon>Verrucalvaceae</taxon>
        <taxon>Aphanomyces</taxon>
    </lineage>
</organism>
<feature type="region of interest" description="Disordered" evidence="2">
    <location>
        <begin position="484"/>
        <end position="516"/>
    </location>
</feature>
<dbReference type="Gene3D" id="1.10.443.10">
    <property type="entry name" value="Intergrase catalytic core"/>
    <property type="match status" value="1"/>
</dbReference>
<dbReference type="AlphaFoldDB" id="A0A3R7CYC7"/>
<name>A0A3R7CYC7_9STRA</name>
<evidence type="ECO:0000313" key="3">
    <source>
        <dbReference type="EMBL" id="RHY28048.1"/>
    </source>
</evidence>
<dbReference type="GO" id="GO:0003677">
    <property type="term" value="F:DNA binding"/>
    <property type="evidence" value="ECO:0007669"/>
    <property type="project" value="InterPro"/>
</dbReference>
<dbReference type="GO" id="GO:0015074">
    <property type="term" value="P:DNA integration"/>
    <property type="evidence" value="ECO:0007669"/>
    <property type="project" value="InterPro"/>
</dbReference>
<sequence length="1076" mass="120927">MEKLGNRRFENDPVVVFKEPQVVKMSTGVATTAGGNHIKLYNTLELKSALTKAIGSPVTFALQKYVKPKGPKAFVVRAVYKAGRPAFGWTITNKVPFDAPNVPCLNRFCTLTALNESCSFAKLTERAVADLMEMLKYVEASLRLGFESVVADYIKDDMGQWWLIQVKCFRLKSMRPTSLSSKLGDAYDRSTVQDDLDDDAPVATKPNQHASAPDPDGWKVHKMVPCKLCQVLYLQHEVAYKMTMKMMYETIARIRLRSAIDANLAFLGHPKDDLDSGLLYQTWNVCNLCYALYERDQALLKVEAKFTAYLGCPTRETMAPMASRKGECASGSNGAITITHEANVARSQPMLTQVPTEFTLCRLMLFFTALYDIPKELFDSESQQLIDPTRPKRSRLYLRFAVLGFDCFVPLDAHTMLASTSTRGGSTSTTCYWIPLNLMRCFHFFAPKTPLASKLRESSGLGSYLADEGTITIQLIRCTDPHTVDIDPRRGHQQQQPPPPTSSLSTGRPPRRGVKKRDAAMFEAPGSYSVLLGSTKIQLYQFRSAYVSKTDVYTSMSSGELFNLKANVGFERIRVVNSKHITAKYNLRQYLGVFVPDASYVATDKLCSEWVDNMNAVTEDANLTVPKAHCDRYRQHGGGRNSTVHESQPYPPYLSVSISITKVPDDEDQFESFLRLQKDGIDPCSAGTEELTDFFHHLYSQDRTIDQAKSSLVTYFNKLGVVPNPAQDPATRRYIVGLQKYNKQNNVDEKKPHPLTVQELSTLMNIFACLHPFLGAMLRLLLAVGFVGCFHLSEVLALRWNDVQLVTDSNGRYLSVRLRWHKKASVEEDSQVYHLVDEMSFPCLRACLFYEEYILKIRTSGQNMATSIFVFPKYAATKTGIPRIDWSHPLDQNSVRKTLGDTVERTLDLPIGKSLHSLRRGGSFYLVFVSKECRFNFRELMAWCRWADAKTCCEYLIIQSISNEIDPRSLLRTGHGESLVPWQSDVTTTVDLTFTVDDLGRTLAKLAATASRKASGHGGDQAEFDGRVRCLEGHSNGTFWNRGLAAVVRGRPIHRLGLFTEELNERDDTNGSEEVL</sequence>
<evidence type="ECO:0000256" key="1">
    <source>
        <dbReference type="ARBA" id="ARBA00023172"/>
    </source>
</evidence>
<gene>
    <name evidence="3" type="ORF">DYB32_006306</name>
</gene>
<dbReference type="EMBL" id="QUSY01000655">
    <property type="protein sequence ID" value="RHY28048.1"/>
    <property type="molecule type" value="Genomic_DNA"/>
</dbReference>
<dbReference type="InterPro" id="IPR013762">
    <property type="entry name" value="Integrase-like_cat_sf"/>
</dbReference>
<protein>
    <submittedName>
        <fullName evidence="3">Uncharacterized protein</fullName>
    </submittedName>
</protein>